<dbReference type="AlphaFoldDB" id="A0A543E1N2"/>
<dbReference type="EMBL" id="VFPA01000001">
    <property type="protein sequence ID" value="TQM15490.1"/>
    <property type="molecule type" value="Genomic_DNA"/>
</dbReference>
<organism evidence="2 3">
    <name type="scientific">Pseudonocardia kunmingensis</name>
    <dbReference type="NCBI Taxonomy" id="630975"/>
    <lineage>
        <taxon>Bacteria</taxon>
        <taxon>Bacillati</taxon>
        <taxon>Actinomycetota</taxon>
        <taxon>Actinomycetes</taxon>
        <taxon>Pseudonocardiales</taxon>
        <taxon>Pseudonocardiaceae</taxon>
        <taxon>Pseudonocardia</taxon>
    </lineage>
</organism>
<keyword evidence="1" id="KW-0472">Membrane</keyword>
<name>A0A543E1N2_9PSEU</name>
<keyword evidence="1" id="KW-0812">Transmembrane</keyword>
<dbReference type="Proteomes" id="UP000315677">
    <property type="component" value="Unassembled WGS sequence"/>
</dbReference>
<evidence type="ECO:0000313" key="2">
    <source>
        <dbReference type="EMBL" id="TQM15490.1"/>
    </source>
</evidence>
<accession>A0A543E1N2</accession>
<sequence>MPVSALGIDMIVGAAPPGQAGSAAAVGETTQELGGALGIALIGSLVTTIYHRRMSDAVPEVVRSAAPGAVDTLAGALAAAGRLPGSAGSELVSTARAAFTDGLQLTAAIAIPLLVVLAVVSVALLRQVRPHVGPPADEPVPWA</sequence>
<keyword evidence="1" id="KW-1133">Transmembrane helix</keyword>
<keyword evidence="3" id="KW-1185">Reference proteome</keyword>
<evidence type="ECO:0008006" key="4">
    <source>
        <dbReference type="Google" id="ProtNLM"/>
    </source>
</evidence>
<evidence type="ECO:0000256" key="1">
    <source>
        <dbReference type="SAM" id="Phobius"/>
    </source>
</evidence>
<protein>
    <recommendedName>
        <fullName evidence="4">MFS transporter</fullName>
    </recommendedName>
</protein>
<feature type="transmembrane region" description="Helical" evidence="1">
    <location>
        <begin position="103"/>
        <end position="125"/>
    </location>
</feature>
<evidence type="ECO:0000313" key="3">
    <source>
        <dbReference type="Proteomes" id="UP000315677"/>
    </source>
</evidence>
<proteinExistence type="predicted"/>
<gene>
    <name evidence="2" type="ORF">FB558_2278</name>
</gene>
<comment type="caution">
    <text evidence="2">The sequence shown here is derived from an EMBL/GenBank/DDBJ whole genome shotgun (WGS) entry which is preliminary data.</text>
</comment>
<reference evidence="2 3" key="1">
    <citation type="submission" date="2019-06" db="EMBL/GenBank/DDBJ databases">
        <title>Sequencing the genomes of 1000 actinobacteria strains.</title>
        <authorList>
            <person name="Klenk H.-P."/>
        </authorList>
    </citation>
    <scope>NUCLEOTIDE SEQUENCE [LARGE SCALE GENOMIC DNA]</scope>
    <source>
        <strain evidence="2 3">DSM 45301</strain>
    </source>
</reference>